<dbReference type="InterPro" id="IPR018187">
    <property type="entry name" value="Asp/Glu_racemase_AS_1"/>
</dbReference>
<dbReference type="SUPFAM" id="SSF53681">
    <property type="entry name" value="Aspartate/glutamate racemase"/>
    <property type="match status" value="2"/>
</dbReference>
<dbReference type="Gene3D" id="3.40.50.1860">
    <property type="match status" value="2"/>
</dbReference>
<dbReference type="InterPro" id="IPR015942">
    <property type="entry name" value="Asp/Glu/hydantoin_racemase"/>
</dbReference>
<dbReference type="STRING" id="1859457.BET10_17785"/>
<evidence type="ECO:0000313" key="4">
    <source>
        <dbReference type="Proteomes" id="UP000179786"/>
    </source>
</evidence>
<gene>
    <name evidence="3" type="ORF">BET10_17785</name>
</gene>
<evidence type="ECO:0000313" key="3">
    <source>
        <dbReference type="EMBL" id="OHU88680.1"/>
    </source>
</evidence>
<comment type="similarity">
    <text evidence="1">Belongs to the aspartate/glutamate racemases family.</text>
</comment>
<dbReference type="NCBIfam" id="TIGR00035">
    <property type="entry name" value="asp_race"/>
    <property type="match status" value="1"/>
</dbReference>
<dbReference type="InterPro" id="IPR001920">
    <property type="entry name" value="Asp/Glu_race"/>
</dbReference>
<dbReference type="AlphaFoldDB" id="A0A1S1MRB6"/>
<accession>A0A1S1MRB6</accession>
<dbReference type="OrthoDB" id="9803739at2"/>
<proteinExistence type="inferred from homology"/>
<dbReference type="PANTHER" id="PTHR21198">
    <property type="entry name" value="GLUTAMATE RACEMASE"/>
    <property type="match status" value="1"/>
</dbReference>
<dbReference type="EMBL" id="MKJU01000030">
    <property type="protein sequence ID" value="OHU88680.1"/>
    <property type="molecule type" value="Genomic_DNA"/>
</dbReference>
<evidence type="ECO:0000256" key="2">
    <source>
        <dbReference type="ARBA" id="ARBA00023235"/>
    </source>
</evidence>
<dbReference type="GO" id="GO:0047661">
    <property type="term" value="F:amino-acid racemase activity"/>
    <property type="evidence" value="ECO:0007669"/>
    <property type="project" value="InterPro"/>
</dbReference>
<keyword evidence="4" id="KW-1185">Reference proteome</keyword>
<evidence type="ECO:0000256" key="1">
    <source>
        <dbReference type="ARBA" id="ARBA00007847"/>
    </source>
</evidence>
<dbReference type="PANTHER" id="PTHR21198:SF7">
    <property type="entry name" value="ASPARTATE-GLUTAMATE RACEMASE FAMILY"/>
    <property type="match status" value="1"/>
</dbReference>
<comment type="caution">
    <text evidence="3">The sequence shown here is derived from an EMBL/GenBank/DDBJ whole genome shotgun (WGS) entry which is preliminary data.</text>
</comment>
<protein>
    <submittedName>
        <fullName evidence="3">Aspartate racemase</fullName>
    </submittedName>
</protein>
<name>A0A1S1MRB6_9GAMM</name>
<dbReference type="PROSITE" id="PS00923">
    <property type="entry name" value="ASP_GLU_RACEMASE_1"/>
    <property type="match status" value="1"/>
</dbReference>
<sequence>MKTIGLLGGMSWESTATYYRLINEGVKANLGGLNSAKIVLHSVNFAEIEALQRTGDWQTCAQILGQAAAGLERAGAECIVICTNTMHKVVPQLTKYVSVPIIHVADVVAQTLKARSVERVALLGTRFTMSEPFYAEHLSKHALEVIVPNQDEQKMVDGVIYQELCVGHINPSSKQQYLTLINALHKRGAQAVILGCTEIGLLINQRDCELTLFDTTQIHAQAAVSFACDNS</sequence>
<dbReference type="Proteomes" id="UP000179786">
    <property type="component" value="Unassembled WGS sequence"/>
</dbReference>
<reference evidence="3 4" key="1">
    <citation type="submission" date="2016-09" db="EMBL/GenBank/DDBJ databases">
        <title>Pseudoalteromonas amylolytica sp. nov., isolated from the surface seawater.</title>
        <authorList>
            <person name="Wu Y.-H."/>
            <person name="Cheng H."/>
            <person name="Jin X.-B."/>
            <person name="Wang C.-S."/>
            <person name="Xu X.-W."/>
        </authorList>
    </citation>
    <scope>NUCLEOTIDE SEQUENCE [LARGE SCALE GENOMIC DNA]</scope>
    <source>
        <strain evidence="3 4">JW1</strain>
    </source>
</reference>
<dbReference type="RefSeq" id="WP_070986592.1">
    <property type="nucleotide sequence ID" value="NZ_MKJU01000030.1"/>
</dbReference>
<dbReference type="InterPro" id="IPR004380">
    <property type="entry name" value="Asp_race"/>
</dbReference>
<organism evidence="3 4">
    <name type="scientific">Pseudoalteromonas amylolytica</name>
    <dbReference type="NCBI Taxonomy" id="1859457"/>
    <lineage>
        <taxon>Bacteria</taxon>
        <taxon>Pseudomonadati</taxon>
        <taxon>Pseudomonadota</taxon>
        <taxon>Gammaproteobacteria</taxon>
        <taxon>Alteromonadales</taxon>
        <taxon>Pseudoalteromonadaceae</taxon>
        <taxon>Pseudoalteromonas</taxon>
    </lineage>
</organism>
<dbReference type="Pfam" id="PF01177">
    <property type="entry name" value="Asp_Glu_race"/>
    <property type="match status" value="1"/>
</dbReference>
<keyword evidence="2" id="KW-0413">Isomerase</keyword>